<keyword evidence="2" id="KW-1185">Reference proteome</keyword>
<gene>
    <name evidence="1" type="ORF">SGQ83_14975</name>
</gene>
<protein>
    <submittedName>
        <fullName evidence="1">Uncharacterized protein</fullName>
    </submittedName>
</protein>
<sequence length="58" mass="6890">MEAVIFPYSSVEADYIDMYNKKEAIIDFYLIMDLRPLFDCVPKGVMHDRMQDELNNLK</sequence>
<accession>A0ABU4RDL1</accession>
<evidence type="ECO:0000313" key="2">
    <source>
        <dbReference type="Proteomes" id="UP001273350"/>
    </source>
</evidence>
<comment type="caution">
    <text evidence="1">The sequence shown here is derived from an EMBL/GenBank/DDBJ whole genome shotgun (WGS) entry which is preliminary data.</text>
</comment>
<name>A0ABU4RDL1_9FLAO</name>
<dbReference type="Proteomes" id="UP001273350">
    <property type="component" value="Unassembled WGS sequence"/>
</dbReference>
<reference evidence="1 2" key="1">
    <citation type="submission" date="2023-11" db="EMBL/GenBank/DDBJ databases">
        <title>Unpublished Manusciprt.</title>
        <authorList>
            <person name="Saticioglu I.B."/>
            <person name="Ay H."/>
            <person name="Ajmi N."/>
            <person name="Altun S."/>
            <person name="Duman M."/>
        </authorList>
    </citation>
    <scope>NUCLEOTIDE SEQUENCE [LARGE SCALE GENOMIC DNA]</scope>
    <source>
        <strain evidence="1 2">Fl-318</strain>
    </source>
</reference>
<evidence type="ECO:0000313" key="1">
    <source>
        <dbReference type="EMBL" id="MDX6190662.1"/>
    </source>
</evidence>
<dbReference type="EMBL" id="JAWXVI010000008">
    <property type="protein sequence ID" value="MDX6190662.1"/>
    <property type="molecule type" value="Genomic_DNA"/>
</dbReference>
<dbReference type="RefSeq" id="WP_230004519.1">
    <property type="nucleotide sequence ID" value="NZ_CP087134.1"/>
</dbReference>
<proteinExistence type="predicted"/>
<organism evidence="1 2">
    <name type="scientific">Flavobacterium cupriresistens</name>
    <dbReference type="NCBI Taxonomy" id="2893885"/>
    <lineage>
        <taxon>Bacteria</taxon>
        <taxon>Pseudomonadati</taxon>
        <taxon>Bacteroidota</taxon>
        <taxon>Flavobacteriia</taxon>
        <taxon>Flavobacteriales</taxon>
        <taxon>Flavobacteriaceae</taxon>
        <taxon>Flavobacterium</taxon>
    </lineage>
</organism>